<dbReference type="SUPFAM" id="SSF56601">
    <property type="entry name" value="beta-lactamase/transpeptidase-like"/>
    <property type="match status" value="1"/>
</dbReference>
<protein>
    <submittedName>
        <fullName evidence="2">Serine hydrolase</fullName>
    </submittedName>
</protein>
<keyword evidence="2" id="KW-0378">Hydrolase</keyword>
<dbReference type="Proteomes" id="UP000264141">
    <property type="component" value="Unassembled WGS sequence"/>
</dbReference>
<name>A0A3D1JIH8_9CHLR</name>
<dbReference type="PANTHER" id="PTHR43283">
    <property type="entry name" value="BETA-LACTAMASE-RELATED"/>
    <property type="match status" value="1"/>
</dbReference>
<gene>
    <name evidence="2" type="ORF">DEQ80_11010</name>
</gene>
<accession>A0A3D1JIH8</accession>
<feature type="domain" description="Beta-lactamase-related" evidence="1">
    <location>
        <begin position="21"/>
        <end position="379"/>
    </location>
</feature>
<sequence length="398" mass="44328">MHTTDPASVGFDPRRLQRVKEAMQRYVDRNLMAGIITLVARHGQVVHLEKVGWMDRENNKEMSLDAIFRIYSMSKPITSTAVMMLFEEGHFRLGDPVSRYIPAFKDMKVYQPRGNADYDLVPARREITIRDLLTHTAGLSYGFDERSPVDELYREKVWKRMDTDPDVKLETMIEAIASLPLAHHPGEAWRYSMATDVLGYLVQVVSGKPFEVFLEERIFAPLGMKDTGFYVPEEKASRLTAVYGPAEGGGLKVIDSATDSSYLRKPKVASGGGGLVSTTADYLRFAQMILNRGILDGTRLLAPKTVELMMMNHLPGNGRKPDEPFNGFGLGGSVLLDVAGSQGYGSAGNWGWGGAANTWFWVDPREDLLGILMTQYMPGFVLPVTEDFKNAVYQALDA</sequence>
<dbReference type="PANTHER" id="PTHR43283:SF3">
    <property type="entry name" value="BETA-LACTAMASE FAMILY PROTEIN (AFU_ORTHOLOGUE AFUA_5G07500)"/>
    <property type="match status" value="1"/>
</dbReference>
<dbReference type="InterPro" id="IPR001466">
    <property type="entry name" value="Beta-lactam-related"/>
</dbReference>
<evidence type="ECO:0000313" key="2">
    <source>
        <dbReference type="EMBL" id="HCE18379.1"/>
    </source>
</evidence>
<dbReference type="InterPro" id="IPR012338">
    <property type="entry name" value="Beta-lactam/transpept-like"/>
</dbReference>
<dbReference type="GO" id="GO:0016787">
    <property type="term" value="F:hydrolase activity"/>
    <property type="evidence" value="ECO:0007669"/>
    <property type="project" value="UniProtKB-KW"/>
</dbReference>
<comment type="caution">
    <text evidence="2">The sequence shown here is derived from an EMBL/GenBank/DDBJ whole genome shotgun (WGS) entry which is preliminary data.</text>
</comment>
<dbReference type="Gene3D" id="3.40.710.10">
    <property type="entry name" value="DD-peptidase/beta-lactamase superfamily"/>
    <property type="match status" value="1"/>
</dbReference>
<evidence type="ECO:0000313" key="3">
    <source>
        <dbReference type="Proteomes" id="UP000264141"/>
    </source>
</evidence>
<dbReference type="InterPro" id="IPR050789">
    <property type="entry name" value="Diverse_Enzym_Activities"/>
</dbReference>
<dbReference type="EMBL" id="DPBP01000041">
    <property type="protein sequence ID" value="HCE18379.1"/>
    <property type="molecule type" value="Genomic_DNA"/>
</dbReference>
<organism evidence="2 3">
    <name type="scientific">Anaerolinea thermolimosa</name>
    <dbReference type="NCBI Taxonomy" id="229919"/>
    <lineage>
        <taxon>Bacteria</taxon>
        <taxon>Bacillati</taxon>
        <taxon>Chloroflexota</taxon>
        <taxon>Anaerolineae</taxon>
        <taxon>Anaerolineales</taxon>
        <taxon>Anaerolineaceae</taxon>
        <taxon>Anaerolinea</taxon>
    </lineage>
</organism>
<reference evidence="2 3" key="1">
    <citation type="journal article" date="2018" name="Nat. Biotechnol.">
        <title>A standardized bacterial taxonomy based on genome phylogeny substantially revises the tree of life.</title>
        <authorList>
            <person name="Parks D.H."/>
            <person name="Chuvochina M."/>
            <person name="Waite D.W."/>
            <person name="Rinke C."/>
            <person name="Skarshewski A."/>
            <person name="Chaumeil P.A."/>
            <person name="Hugenholtz P."/>
        </authorList>
    </citation>
    <scope>NUCLEOTIDE SEQUENCE [LARGE SCALE GENOMIC DNA]</scope>
    <source>
        <strain evidence="2">UBA8781</strain>
    </source>
</reference>
<evidence type="ECO:0000259" key="1">
    <source>
        <dbReference type="Pfam" id="PF00144"/>
    </source>
</evidence>
<dbReference type="AlphaFoldDB" id="A0A3D1JIH8"/>
<dbReference type="STRING" id="229919.GCA_001050195_00085"/>
<proteinExistence type="predicted"/>
<dbReference type="Pfam" id="PF00144">
    <property type="entry name" value="Beta-lactamase"/>
    <property type="match status" value="1"/>
</dbReference>